<dbReference type="InterPro" id="IPR006073">
    <property type="entry name" value="GTP-bd"/>
</dbReference>
<comment type="subcellular location">
    <subcellularLocation>
        <location evidence="6">Cytoplasm</location>
    </subcellularLocation>
    <text evidence="6">May associate with membranes.</text>
</comment>
<comment type="subunit">
    <text evidence="6">Monomer. Associates with the 50S ribosomal subunit.</text>
</comment>
<feature type="binding site" evidence="7">
    <location>
        <begin position="230"/>
        <end position="234"/>
    </location>
    <ligand>
        <name>GTP</name>
        <dbReference type="ChEBI" id="CHEBI:37565"/>
    </ligand>
</feature>
<dbReference type="Pfam" id="PF13167">
    <property type="entry name" value="GTP-bdg_N"/>
    <property type="match status" value="1"/>
</dbReference>
<dbReference type="Pfam" id="PF19275">
    <property type="entry name" value="HflX_C"/>
    <property type="match status" value="1"/>
</dbReference>
<dbReference type="PRINTS" id="PR00326">
    <property type="entry name" value="GTP1OBG"/>
</dbReference>
<evidence type="ECO:0000256" key="3">
    <source>
        <dbReference type="ARBA" id="ARBA00022741"/>
    </source>
</evidence>
<dbReference type="InterPro" id="IPR032305">
    <property type="entry name" value="GTP-bd_M"/>
</dbReference>
<evidence type="ECO:0000256" key="1">
    <source>
        <dbReference type="ARBA" id="ARBA00022490"/>
    </source>
</evidence>
<evidence type="ECO:0000313" key="11">
    <source>
        <dbReference type="Proteomes" id="UP000565262"/>
    </source>
</evidence>
<dbReference type="Gene3D" id="3.40.50.11060">
    <property type="entry name" value="GTPase HflX, N-terminal domain"/>
    <property type="match status" value="1"/>
</dbReference>
<keyword evidence="3 6" id="KW-0547">Nucleotide-binding</keyword>
<name>A0A839II57_9GAMM</name>
<evidence type="ECO:0000259" key="9">
    <source>
        <dbReference type="PROSITE" id="PS51705"/>
    </source>
</evidence>
<dbReference type="NCBIfam" id="NF008280">
    <property type="entry name" value="PRK11058.1"/>
    <property type="match status" value="1"/>
</dbReference>
<evidence type="ECO:0000256" key="7">
    <source>
        <dbReference type="PIRSR" id="PIRSR006809-1"/>
    </source>
</evidence>
<proteinExistence type="inferred from homology"/>
<dbReference type="CDD" id="cd01878">
    <property type="entry name" value="HflX"/>
    <property type="match status" value="1"/>
</dbReference>
<comment type="cofactor">
    <cofactor evidence="8">
        <name>Mg(2+)</name>
        <dbReference type="ChEBI" id="CHEBI:18420"/>
    </cofactor>
</comment>
<feature type="binding site" evidence="8">
    <location>
        <position position="232"/>
    </location>
    <ligand>
        <name>Mg(2+)</name>
        <dbReference type="ChEBI" id="CHEBI:18420"/>
    </ligand>
</feature>
<dbReference type="InterPro" id="IPR030394">
    <property type="entry name" value="G_HFLX_dom"/>
</dbReference>
<feature type="binding site" evidence="7">
    <location>
        <begin position="205"/>
        <end position="212"/>
    </location>
    <ligand>
        <name>GTP</name>
        <dbReference type="ChEBI" id="CHEBI:37565"/>
    </ligand>
</feature>
<organism evidence="10 11">
    <name type="scientific">Oceanospirillum sediminis</name>
    <dbReference type="NCBI Taxonomy" id="2760088"/>
    <lineage>
        <taxon>Bacteria</taxon>
        <taxon>Pseudomonadati</taxon>
        <taxon>Pseudomonadota</taxon>
        <taxon>Gammaproteobacteria</taxon>
        <taxon>Oceanospirillales</taxon>
        <taxon>Oceanospirillaceae</taxon>
        <taxon>Oceanospirillum</taxon>
    </lineage>
</organism>
<dbReference type="AlphaFoldDB" id="A0A839II57"/>
<dbReference type="NCBIfam" id="TIGR03156">
    <property type="entry name" value="GTP_HflX"/>
    <property type="match status" value="1"/>
</dbReference>
<comment type="caution">
    <text evidence="10">The sequence shown here is derived from an EMBL/GenBank/DDBJ whole genome shotgun (WGS) entry which is preliminary data.</text>
</comment>
<dbReference type="PROSITE" id="PS51705">
    <property type="entry name" value="G_HFLX"/>
    <property type="match status" value="1"/>
</dbReference>
<protein>
    <recommendedName>
        <fullName evidence="6">GTPase HflX</fullName>
    </recommendedName>
    <alternativeName>
        <fullName evidence="6">GTP-binding protein HflX</fullName>
    </alternativeName>
</protein>
<keyword evidence="4 8" id="KW-0460">Magnesium</keyword>
<evidence type="ECO:0000313" key="10">
    <source>
        <dbReference type="EMBL" id="MBB1485003.1"/>
    </source>
</evidence>
<dbReference type="PANTHER" id="PTHR10229:SF0">
    <property type="entry name" value="GTP-BINDING PROTEIN 6-RELATED"/>
    <property type="match status" value="1"/>
</dbReference>
<feature type="domain" description="Hflx-type G" evidence="9">
    <location>
        <begin position="199"/>
        <end position="366"/>
    </location>
</feature>
<dbReference type="Gene3D" id="6.10.250.2860">
    <property type="match status" value="1"/>
</dbReference>
<accession>A0A839II57</accession>
<keyword evidence="1 6" id="KW-0963">Cytoplasm</keyword>
<feature type="binding site" evidence="7">
    <location>
        <begin position="318"/>
        <end position="321"/>
    </location>
    <ligand>
        <name>GTP</name>
        <dbReference type="ChEBI" id="CHEBI:37565"/>
    </ligand>
</feature>
<comment type="function">
    <text evidence="6">GTPase that associates with the 50S ribosomal subunit and may have a role during protein synthesis or ribosome biogenesis.</text>
</comment>
<dbReference type="SUPFAM" id="SSF52540">
    <property type="entry name" value="P-loop containing nucleoside triphosphate hydrolases"/>
    <property type="match status" value="1"/>
</dbReference>
<evidence type="ECO:0000256" key="6">
    <source>
        <dbReference type="HAMAP-Rule" id="MF_00900"/>
    </source>
</evidence>
<dbReference type="FunFam" id="3.40.50.11060:FF:000001">
    <property type="entry name" value="GTPase HflX"/>
    <property type="match status" value="1"/>
</dbReference>
<keyword evidence="5 6" id="KW-0342">GTP-binding</keyword>
<dbReference type="InterPro" id="IPR027417">
    <property type="entry name" value="P-loop_NTPase"/>
</dbReference>
<dbReference type="GO" id="GO:0005525">
    <property type="term" value="F:GTP binding"/>
    <property type="evidence" value="ECO:0007669"/>
    <property type="project" value="UniProtKB-UniRule"/>
</dbReference>
<sequence length="444" mass="50308">MFFERPDSGEIAVLVHIHFPDEKDREDPGEFLELVRSAGADPVVLIEGSRSHPSPKYFVGDGKLEEIRQAVAEHEAEVVLFNHALSPSQERNVEQALKCRVLDRTGLILDIFAQRARTHEGKLQVELAQLEYMTTRLVRGWTHLERQKGGIGLRGPGETQLETDRRLLRERIRTIHKRLEKVRKQRDQNRRSRRRAEIPSVSLVGYTNAGKSTLFNVLTDAEVYAADQLFATLDPTLRRIVMPDAGPVVLADTVGFIRHLPHKLVEAFRATLQEASEATLLVHVIDAADEARDENVEQVDLVLEEIGADKIPRLLVYNKIDCLPGYEPRIERDDQGVPERVWVSAVNGLGLDLLQQAIGERLSDDLFKDQLILEPAEGRLRAALYQHNAILNESVNESGQFVLDVRIPESDFIQILCRSGIKPERYFPNYGIEDFMLDSDLEVS</sequence>
<dbReference type="HAMAP" id="MF_00900">
    <property type="entry name" value="GTPase_HflX"/>
    <property type="match status" value="1"/>
</dbReference>
<evidence type="ECO:0000256" key="4">
    <source>
        <dbReference type="ARBA" id="ARBA00022842"/>
    </source>
</evidence>
<dbReference type="EMBL" id="JACJFM010000001">
    <property type="protein sequence ID" value="MBB1485003.1"/>
    <property type="molecule type" value="Genomic_DNA"/>
</dbReference>
<dbReference type="Gene3D" id="3.40.50.300">
    <property type="entry name" value="P-loop containing nucleotide triphosphate hydrolases"/>
    <property type="match status" value="1"/>
</dbReference>
<dbReference type="InterPro" id="IPR045498">
    <property type="entry name" value="HflX_C"/>
</dbReference>
<keyword evidence="2 8" id="KW-0479">Metal-binding</keyword>
<dbReference type="InterPro" id="IPR042108">
    <property type="entry name" value="GTPase_HflX_N_sf"/>
</dbReference>
<dbReference type="FunFam" id="3.40.50.300:FF:000173">
    <property type="entry name" value="GTPase HflX"/>
    <property type="match status" value="1"/>
</dbReference>
<evidence type="ECO:0000256" key="8">
    <source>
        <dbReference type="PIRSR" id="PIRSR006809-2"/>
    </source>
</evidence>
<keyword evidence="11" id="KW-1185">Reference proteome</keyword>
<dbReference type="InterPro" id="IPR025121">
    <property type="entry name" value="GTPase_HflX_N"/>
</dbReference>
<dbReference type="PIRSF" id="PIRSF006809">
    <property type="entry name" value="GTP-binding_hflX_prd"/>
    <property type="match status" value="1"/>
</dbReference>
<dbReference type="PANTHER" id="PTHR10229">
    <property type="entry name" value="GTP-BINDING PROTEIN HFLX"/>
    <property type="match status" value="1"/>
</dbReference>
<dbReference type="Pfam" id="PF01926">
    <property type="entry name" value="MMR_HSR1"/>
    <property type="match status" value="1"/>
</dbReference>
<dbReference type="InterPro" id="IPR016496">
    <property type="entry name" value="GTPase_HflX"/>
</dbReference>
<reference evidence="10 11" key="1">
    <citation type="submission" date="2020-08" db="EMBL/GenBank/DDBJ databases">
        <title>Oceanospirillum sp. nov. isolated from marine sediment.</title>
        <authorList>
            <person name="Ji X."/>
        </authorList>
    </citation>
    <scope>NUCLEOTIDE SEQUENCE [LARGE SCALE GENOMIC DNA]</scope>
    <source>
        <strain evidence="10 11">D5</strain>
    </source>
</reference>
<dbReference type="GO" id="GO:0005737">
    <property type="term" value="C:cytoplasm"/>
    <property type="evidence" value="ECO:0007669"/>
    <property type="project" value="UniProtKB-SubCell"/>
</dbReference>
<feature type="binding site" evidence="8">
    <location>
        <position position="212"/>
    </location>
    <ligand>
        <name>Mg(2+)</name>
        <dbReference type="ChEBI" id="CHEBI:18420"/>
    </ligand>
</feature>
<dbReference type="GO" id="GO:0043022">
    <property type="term" value="F:ribosome binding"/>
    <property type="evidence" value="ECO:0007669"/>
    <property type="project" value="TreeGrafter"/>
</dbReference>
<dbReference type="Proteomes" id="UP000565262">
    <property type="component" value="Unassembled WGS sequence"/>
</dbReference>
<dbReference type="Pfam" id="PF16360">
    <property type="entry name" value="GTP-bdg_M"/>
    <property type="match status" value="1"/>
</dbReference>
<comment type="similarity">
    <text evidence="6">Belongs to the TRAFAC class OBG-HflX-like GTPase superfamily. HflX GTPase family.</text>
</comment>
<dbReference type="GO" id="GO:0003924">
    <property type="term" value="F:GTPase activity"/>
    <property type="evidence" value="ECO:0007669"/>
    <property type="project" value="UniProtKB-UniRule"/>
</dbReference>
<evidence type="ECO:0000256" key="5">
    <source>
        <dbReference type="ARBA" id="ARBA00023134"/>
    </source>
</evidence>
<dbReference type="GO" id="GO:0046872">
    <property type="term" value="F:metal ion binding"/>
    <property type="evidence" value="ECO:0007669"/>
    <property type="project" value="UniProtKB-KW"/>
</dbReference>
<evidence type="ECO:0000256" key="2">
    <source>
        <dbReference type="ARBA" id="ARBA00022723"/>
    </source>
</evidence>
<feature type="binding site" evidence="7">
    <location>
        <begin position="252"/>
        <end position="255"/>
    </location>
    <ligand>
        <name>GTP</name>
        <dbReference type="ChEBI" id="CHEBI:37565"/>
    </ligand>
</feature>
<gene>
    <name evidence="6 10" type="primary">hflX</name>
    <name evidence="10" type="ORF">H4O21_00030</name>
</gene>
<dbReference type="RefSeq" id="WP_182806771.1">
    <property type="nucleotide sequence ID" value="NZ_JACJFM010000001.1"/>
</dbReference>